<feature type="domain" description="Amine oxidase" evidence="2">
    <location>
        <begin position="78"/>
        <end position="148"/>
    </location>
</feature>
<accession>A0ABQ8I9N9</accession>
<reference evidence="3 4" key="1">
    <citation type="submission" date="2021-02" db="EMBL/GenBank/DDBJ databases">
        <title>Plant Genome Project.</title>
        <authorList>
            <person name="Zhang R.-G."/>
        </authorList>
    </citation>
    <scope>NUCLEOTIDE SEQUENCE [LARGE SCALE GENOMIC DNA]</scope>
    <source>
        <tissue evidence="3">Leaves</tissue>
    </source>
</reference>
<feature type="compositionally biased region" description="Basic and acidic residues" evidence="1">
    <location>
        <begin position="169"/>
        <end position="216"/>
    </location>
</feature>
<dbReference type="Pfam" id="PF01593">
    <property type="entry name" value="Amino_oxidase"/>
    <property type="match status" value="1"/>
</dbReference>
<keyword evidence="4" id="KW-1185">Reference proteome</keyword>
<gene>
    <name evidence="3" type="ORF">JRO89_XS03G0126500</name>
</gene>
<name>A0ABQ8I9N9_9ROSI</name>
<evidence type="ECO:0000313" key="3">
    <source>
        <dbReference type="EMBL" id="KAH7573347.1"/>
    </source>
</evidence>
<evidence type="ECO:0000259" key="2">
    <source>
        <dbReference type="Pfam" id="PF01593"/>
    </source>
</evidence>
<protein>
    <recommendedName>
        <fullName evidence="2">Amine oxidase domain-containing protein</fullName>
    </recommendedName>
</protein>
<dbReference type="InterPro" id="IPR002937">
    <property type="entry name" value="Amino_oxidase"/>
</dbReference>
<feature type="region of interest" description="Disordered" evidence="1">
    <location>
        <begin position="159"/>
        <end position="223"/>
    </location>
</feature>
<dbReference type="Proteomes" id="UP000827721">
    <property type="component" value="Unassembled WGS sequence"/>
</dbReference>
<evidence type="ECO:0000313" key="4">
    <source>
        <dbReference type="Proteomes" id="UP000827721"/>
    </source>
</evidence>
<sequence length="223" mass="25067">MRIVAGKSNKKIGVTVGKGSKEFGIEITAEKKKKENYRKNKGKSCRNKLPENCWKTARKLPEKAEGRAVGKLLEKVVAAWKDDDGDWYETGLHIFFGAYPNVQNLFGELGINDRLQWKEHSMIFAMPNKPGEFSRFDFAEVLPAPLNGGHLEARIVRLAAESDSTQPPRMERSRNPPHEGETGRGGPPRDRADRGGNEAGHSEERDKIDGKKRNDDCGQWQVK</sequence>
<dbReference type="EMBL" id="JAFEMO010000003">
    <property type="protein sequence ID" value="KAH7573347.1"/>
    <property type="molecule type" value="Genomic_DNA"/>
</dbReference>
<proteinExistence type="predicted"/>
<evidence type="ECO:0000256" key="1">
    <source>
        <dbReference type="SAM" id="MobiDB-lite"/>
    </source>
</evidence>
<comment type="caution">
    <text evidence="3">The sequence shown here is derived from an EMBL/GenBank/DDBJ whole genome shotgun (WGS) entry which is preliminary data.</text>
</comment>
<organism evidence="3 4">
    <name type="scientific">Xanthoceras sorbifolium</name>
    <dbReference type="NCBI Taxonomy" id="99658"/>
    <lineage>
        <taxon>Eukaryota</taxon>
        <taxon>Viridiplantae</taxon>
        <taxon>Streptophyta</taxon>
        <taxon>Embryophyta</taxon>
        <taxon>Tracheophyta</taxon>
        <taxon>Spermatophyta</taxon>
        <taxon>Magnoliopsida</taxon>
        <taxon>eudicotyledons</taxon>
        <taxon>Gunneridae</taxon>
        <taxon>Pentapetalae</taxon>
        <taxon>rosids</taxon>
        <taxon>malvids</taxon>
        <taxon>Sapindales</taxon>
        <taxon>Sapindaceae</taxon>
        <taxon>Xanthoceroideae</taxon>
        <taxon>Xanthoceras</taxon>
    </lineage>
</organism>